<evidence type="ECO:0000313" key="1">
    <source>
        <dbReference type="EMBL" id="GAG06342.1"/>
    </source>
</evidence>
<sequence length="126" mass="13904">AGTGIVIHTVGIGSPAGALIPIDDGREFKKDRAGRIVTSVLNESMLEELARAGSGTYTRVDNRSGSLEGLLEEILSMEKRTLKTHEFSQFEDRYQFFVLPALICLLLELLLPGGRRETPKVLSRYV</sequence>
<accession>X0V4M6</accession>
<feature type="non-terminal residue" evidence="1">
    <location>
        <position position="1"/>
    </location>
</feature>
<protein>
    <submittedName>
        <fullName evidence="1">Uncharacterized protein</fullName>
    </submittedName>
</protein>
<organism evidence="1">
    <name type="scientific">marine sediment metagenome</name>
    <dbReference type="NCBI Taxonomy" id="412755"/>
    <lineage>
        <taxon>unclassified sequences</taxon>
        <taxon>metagenomes</taxon>
        <taxon>ecological metagenomes</taxon>
    </lineage>
</organism>
<dbReference type="Gene3D" id="3.40.50.410">
    <property type="entry name" value="von Willebrand factor, type A domain"/>
    <property type="match status" value="1"/>
</dbReference>
<comment type="caution">
    <text evidence="1">The sequence shown here is derived from an EMBL/GenBank/DDBJ whole genome shotgun (WGS) entry which is preliminary data.</text>
</comment>
<name>X0V4M6_9ZZZZ</name>
<dbReference type="AlphaFoldDB" id="X0V4M6"/>
<reference evidence="1" key="1">
    <citation type="journal article" date="2014" name="Front. Microbiol.">
        <title>High frequency of phylogenetically diverse reductive dehalogenase-homologous genes in deep subseafloor sedimentary metagenomes.</title>
        <authorList>
            <person name="Kawai M."/>
            <person name="Futagami T."/>
            <person name="Toyoda A."/>
            <person name="Takaki Y."/>
            <person name="Nishi S."/>
            <person name="Hori S."/>
            <person name="Arai W."/>
            <person name="Tsubouchi T."/>
            <person name="Morono Y."/>
            <person name="Uchiyama I."/>
            <person name="Ito T."/>
            <person name="Fujiyama A."/>
            <person name="Inagaki F."/>
            <person name="Takami H."/>
        </authorList>
    </citation>
    <scope>NUCLEOTIDE SEQUENCE</scope>
    <source>
        <strain evidence="1">Expedition CK06-06</strain>
    </source>
</reference>
<dbReference type="InterPro" id="IPR036465">
    <property type="entry name" value="vWFA_dom_sf"/>
</dbReference>
<dbReference type="EMBL" id="BARS01028259">
    <property type="protein sequence ID" value="GAG06342.1"/>
    <property type="molecule type" value="Genomic_DNA"/>
</dbReference>
<gene>
    <name evidence="1" type="ORF">S01H1_44305</name>
</gene>
<proteinExistence type="predicted"/>